<proteinExistence type="predicted"/>
<reference evidence="2" key="1">
    <citation type="submission" date="2022-10" db="EMBL/GenBank/DDBJ databases">
        <title>The complete genomes of actinobacterial strains from the NBC collection.</title>
        <authorList>
            <person name="Joergensen T.S."/>
            <person name="Alvarez Arevalo M."/>
            <person name="Sterndorff E.B."/>
            <person name="Faurdal D."/>
            <person name="Vuksanovic O."/>
            <person name="Mourched A.-S."/>
            <person name="Charusanti P."/>
            <person name="Shaw S."/>
            <person name="Blin K."/>
            <person name="Weber T."/>
        </authorList>
    </citation>
    <scope>NUCLEOTIDE SEQUENCE</scope>
    <source>
        <strain evidence="2">NBC_00303</strain>
    </source>
</reference>
<evidence type="ECO:0000313" key="3">
    <source>
        <dbReference type="Proteomes" id="UP001432312"/>
    </source>
</evidence>
<dbReference type="Proteomes" id="UP001432312">
    <property type="component" value="Chromosome"/>
</dbReference>
<protein>
    <recommendedName>
        <fullName evidence="4">Lipoprotein</fullName>
    </recommendedName>
</protein>
<evidence type="ECO:0000313" key="2">
    <source>
        <dbReference type="EMBL" id="WUN77774.1"/>
    </source>
</evidence>
<organism evidence="2 3">
    <name type="scientific">Streptomyces erythrochromogenes</name>
    <dbReference type="NCBI Taxonomy" id="285574"/>
    <lineage>
        <taxon>Bacteria</taxon>
        <taxon>Bacillati</taxon>
        <taxon>Actinomycetota</taxon>
        <taxon>Actinomycetes</taxon>
        <taxon>Kitasatosporales</taxon>
        <taxon>Streptomycetaceae</taxon>
        <taxon>Streptomyces</taxon>
    </lineage>
</organism>
<name>A0ABZ1Q5A6_9ACTN</name>
<accession>A0ABZ1Q5A6</accession>
<dbReference type="RefSeq" id="WP_328738608.1">
    <property type="nucleotide sequence ID" value="NZ_CP108036.1"/>
</dbReference>
<keyword evidence="3" id="KW-1185">Reference proteome</keyword>
<feature type="region of interest" description="Disordered" evidence="1">
    <location>
        <begin position="1"/>
        <end position="20"/>
    </location>
</feature>
<dbReference type="EMBL" id="CP108036">
    <property type="protein sequence ID" value="WUN77774.1"/>
    <property type="molecule type" value="Genomic_DNA"/>
</dbReference>
<feature type="region of interest" description="Disordered" evidence="1">
    <location>
        <begin position="55"/>
        <end position="174"/>
    </location>
</feature>
<dbReference type="GeneID" id="95495206"/>
<evidence type="ECO:0000256" key="1">
    <source>
        <dbReference type="SAM" id="MobiDB-lite"/>
    </source>
</evidence>
<gene>
    <name evidence="2" type="ORF">OHA91_04185</name>
</gene>
<sequence>MKLSTHGLAPAPHYSSDSNFENTWTATMSAPGATLLKPVLAPALGCLVLYGCGTQKGTSEQAPAGSAVGAQPQDPSSPGGDQEMRFLALMTRTAQGCTPDAPNPTGGGGVPKPEDLPGAEAVPTPRYGPGQTPPGVPNADGDIPVPLDDPAPPAKPAAGSTGSGPVGEVPLTGV</sequence>
<evidence type="ECO:0008006" key="4">
    <source>
        <dbReference type="Google" id="ProtNLM"/>
    </source>
</evidence>